<name>M1DFK8_SOLTU</name>
<dbReference type="SUPFAM" id="SSF101936">
    <property type="entry name" value="DNA-binding pseudobarrel domain"/>
    <property type="match status" value="1"/>
</dbReference>
<dbReference type="InterPro" id="IPR050655">
    <property type="entry name" value="Plant_B3_domain"/>
</dbReference>
<dbReference type="InterPro" id="IPR003340">
    <property type="entry name" value="B3_DNA-bd"/>
</dbReference>
<organism evidence="8 9">
    <name type="scientific">Solanum tuberosum</name>
    <name type="common">Potato</name>
    <dbReference type="NCBI Taxonomy" id="4113"/>
    <lineage>
        <taxon>Eukaryota</taxon>
        <taxon>Viridiplantae</taxon>
        <taxon>Streptophyta</taxon>
        <taxon>Embryophyta</taxon>
        <taxon>Tracheophyta</taxon>
        <taxon>Spermatophyta</taxon>
        <taxon>Magnoliopsida</taxon>
        <taxon>eudicotyledons</taxon>
        <taxon>Gunneridae</taxon>
        <taxon>Pentapetalae</taxon>
        <taxon>asterids</taxon>
        <taxon>lamiids</taxon>
        <taxon>Solanales</taxon>
        <taxon>Solanaceae</taxon>
        <taxon>Solanoideae</taxon>
        <taxon>Solaneae</taxon>
        <taxon>Solanum</taxon>
    </lineage>
</organism>
<dbReference type="PANTHER" id="PTHR31920:SF112">
    <property type="entry name" value="TF-B3 DOMAIN-CONTAINING PROTEIN"/>
    <property type="match status" value="1"/>
</dbReference>
<keyword evidence="3" id="KW-0238">DNA-binding</keyword>
<feature type="region of interest" description="Disordered" evidence="6">
    <location>
        <begin position="1"/>
        <end position="40"/>
    </location>
</feature>
<keyword evidence="2" id="KW-0805">Transcription regulation</keyword>
<evidence type="ECO:0000256" key="2">
    <source>
        <dbReference type="ARBA" id="ARBA00023015"/>
    </source>
</evidence>
<dbReference type="PROSITE" id="PS50863">
    <property type="entry name" value="B3"/>
    <property type="match status" value="1"/>
</dbReference>
<dbReference type="InParanoid" id="M1DFK8"/>
<dbReference type="Proteomes" id="UP000011115">
    <property type="component" value="Unassembled WGS sequence"/>
</dbReference>
<reference evidence="8" key="2">
    <citation type="submission" date="2015-06" db="UniProtKB">
        <authorList>
            <consortium name="EnsemblPlants"/>
        </authorList>
    </citation>
    <scope>IDENTIFICATION</scope>
    <source>
        <strain evidence="8">DM1-3 516 R44</strain>
    </source>
</reference>
<dbReference type="Gene3D" id="2.40.330.10">
    <property type="entry name" value="DNA-binding pseudobarrel domain"/>
    <property type="match status" value="1"/>
</dbReference>
<evidence type="ECO:0000313" key="9">
    <source>
        <dbReference type="Proteomes" id="UP000011115"/>
    </source>
</evidence>
<sequence>MGSTIAANQIQTERIRKIRRDGHVPKKPTSTPLHIGSSETDSDDIIRAVFKRKKEAEVERVRAKGDRKSVKKAPVKKESVIKRATVKSKPVNGPGPSVQKLMEEEALTKEECIAEMEKQKVLNGGVFDPEILTEFGTRSSADLLVQVYVLYSRKAIASEFGECFPPKFARSVSHLIDREVYLEDSCGRRWMTTVCNYNGSFAIRQGWDKFSAEHDLKVGEFLLFHYVPDDRHFIVQIFGTSGCEKINFSSDIGKGKQYERTYQEITTKEESQSGKLFVHKIF</sequence>
<dbReference type="GO" id="GO:0003677">
    <property type="term" value="F:DNA binding"/>
    <property type="evidence" value="ECO:0007669"/>
    <property type="project" value="UniProtKB-KW"/>
</dbReference>
<reference evidence="9" key="1">
    <citation type="journal article" date="2011" name="Nature">
        <title>Genome sequence and analysis of the tuber crop potato.</title>
        <authorList>
            <consortium name="The Potato Genome Sequencing Consortium"/>
        </authorList>
    </citation>
    <scope>NUCLEOTIDE SEQUENCE [LARGE SCALE GENOMIC DNA]</scope>
    <source>
        <strain evidence="9">cv. DM1-3 516 R44</strain>
    </source>
</reference>
<keyword evidence="5" id="KW-0539">Nucleus</keyword>
<protein>
    <submittedName>
        <fullName evidence="8">B3 domain-containing protein Os02g0598200</fullName>
    </submittedName>
</protein>
<dbReference type="CDD" id="cd10017">
    <property type="entry name" value="B3_DNA"/>
    <property type="match status" value="1"/>
</dbReference>
<dbReference type="InterPro" id="IPR015300">
    <property type="entry name" value="DNA-bd_pseudobarrel_sf"/>
</dbReference>
<dbReference type="EnsemblPlants" id="PGSC0003DMT400088263">
    <property type="protein sequence ID" value="PGSC0003DMT400088263"/>
    <property type="gene ID" value="PGSC0003DMG400037834"/>
</dbReference>
<keyword evidence="4" id="KW-0804">Transcription</keyword>
<feature type="compositionally biased region" description="Polar residues" evidence="6">
    <location>
        <begin position="1"/>
        <end position="12"/>
    </location>
</feature>
<keyword evidence="9" id="KW-1185">Reference proteome</keyword>
<evidence type="ECO:0000259" key="7">
    <source>
        <dbReference type="PROSITE" id="PS50863"/>
    </source>
</evidence>
<dbReference type="SMART" id="SM01019">
    <property type="entry name" value="B3"/>
    <property type="match status" value="1"/>
</dbReference>
<dbReference type="PaxDb" id="4113-PGSC0003DMT400088263"/>
<dbReference type="PANTHER" id="PTHR31920">
    <property type="entry name" value="B3 DOMAIN-CONTAINING"/>
    <property type="match status" value="1"/>
</dbReference>
<dbReference type="eggNOG" id="ENOG502RXIH">
    <property type="taxonomic scope" value="Eukaryota"/>
</dbReference>
<evidence type="ECO:0000256" key="5">
    <source>
        <dbReference type="ARBA" id="ARBA00023242"/>
    </source>
</evidence>
<proteinExistence type="predicted"/>
<dbReference type="STRING" id="4113.M1DFK8"/>
<feature type="domain" description="TF-B3" evidence="7">
    <location>
        <begin position="147"/>
        <end position="241"/>
    </location>
</feature>
<evidence type="ECO:0000313" key="8">
    <source>
        <dbReference type="EnsemblPlants" id="PGSC0003DMT400088263"/>
    </source>
</evidence>
<accession>M1DFK8</accession>
<evidence type="ECO:0000256" key="4">
    <source>
        <dbReference type="ARBA" id="ARBA00023163"/>
    </source>
</evidence>
<evidence type="ECO:0000256" key="6">
    <source>
        <dbReference type="SAM" id="MobiDB-lite"/>
    </source>
</evidence>
<evidence type="ECO:0000256" key="3">
    <source>
        <dbReference type="ARBA" id="ARBA00023125"/>
    </source>
</evidence>
<dbReference type="Pfam" id="PF02362">
    <property type="entry name" value="B3"/>
    <property type="match status" value="1"/>
</dbReference>
<dbReference type="HOGENOM" id="CLU_988358_0_0_1"/>
<dbReference type="GO" id="GO:0005634">
    <property type="term" value="C:nucleus"/>
    <property type="evidence" value="ECO:0007669"/>
    <property type="project" value="UniProtKB-SubCell"/>
</dbReference>
<dbReference type="Gramene" id="PGSC0003DMT400088263">
    <property type="protein sequence ID" value="PGSC0003DMT400088263"/>
    <property type="gene ID" value="PGSC0003DMG400037834"/>
</dbReference>
<evidence type="ECO:0000256" key="1">
    <source>
        <dbReference type="ARBA" id="ARBA00004123"/>
    </source>
</evidence>
<dbReference type="AlphaFoldDB" id="M1DFK8"/>
<comment type="subcellular location">
    <subcellularLocation>
        <location evidence="1">Nucleus</location>
    </subcellularLocation>
</comment>